<dbReference type="NCBIfam" id="TIGR01194">
    <property type="entry name" value="cyc_pep_trnsptr"/>
    <property type="match status" value="1"/>
</dbReference>
<dbReference type="PANTHER" id="PTHR43553:SF11">
    <property type="entry name" value="ABC TRANSPORTER ATP-BINDING_PERMEASE PROTEIN YOJI"/>
    <property type="match status" value="1"/>
</dbReference>
<feature type="transmembrane region" description="Helical" evidence="8">
    <location>
        <begin position="242"/>
        <end position="263"/>
    </location>
</feature>
<feature type="transmembrane region" description="Helical" evidence="8">
    <location>
        <begin position="126"/>
        <end position="145"/>
    </location>
</feature>
<dbReference type="CDD" id="cd03228">
    <property type="entry name" value="ABCC_MRP_Like"/>
    <property type="match status" value="1"/>
</dbReference>
<evidence type="ECO:0000256" key="1">
    <source>
        <dbReference type="ARBA" id="ARBA00004651"/>
    </source>
</evidence>
<name>A0A1M7I912_9GAMM</name>
<keyword evidence="12" id="KW-1185">Reference proteome</keyword>
<dbReference type="Gene3D" id="3.40.50.300">
    <property type="entry name" value="P-loop containing nucleotide triphosphate hydrolases"/>
    <property type="match status" value="1"/>
</dbReference>
<proteinExistence type="predicted"/>
<accession>A0A1M7I912</accession>
<dbReference type="GO" id="GO:0043190">
    <property type="term" value="C:ATP-binding cassette (ABC) transporter complex"/>
    <property type="evidence" value="ECO:0007669"/>
    <property type="project" value="TreeGrafter"/>
</dbReference>
<dbReference type="OrthoDB" id="9760776at2"/>
<dbReference type="Pfam" id="PF00005">
    <property type="entry name" value="ABC_tran"/>
    <property type="match status" value="1"/>
</dbReference>
<dbReference type="InterPro" id="IPR005898">
    <property type="entry name" value="Cyc_pep_transpt_SyrD/YojI"/>
</dbReference>
<dbReference type="SMART" id="SM00382">
    <property type="entry name" value="AAA"/>
    <property type="match status" value="1"/>
</dbReference>
<feature type="domain" description="ABC transmembrane type-1" evidence="10">
    <location>
        <begin position="14"/>
        <end position="292"/>
    </location>
</feature>
<comment type="subcellular location">
    <subcellularLocation>
        <location evidence="1">Cell membrane</location>
        <topology evidence="1">Multi-pass membrane protein</topology>
    </subcellularLocation>
</comment>
<dbReference type="Gene3D" id="1.20.1560.10">
    <property type="entry name" value="ABC transporter type 1, transmembrane domain"/>
    <property type="match status" value="1"/>
</dbReference>
<dbReference type="GO" id="GO:0016887">
    <property type="term" value="F:ATP hydrolysis activity"/>
    <property type="evidence" value="ECO:0007669"/>
    <property type="project" value="InterPro"/>
</dbReference>
<dbReference type="AlphaFoldDB" id="A0A1M7I912"/>
<dbReference type="GO" id="GO:1904680">
    <property type="term" value="F:peptide transmembrane transporter activity"/>
    <property type="evidence" value="ECO:0007669"/>
    <property type="project" value="InterPro"/>
</dbReference>
<feature type="transmembrane region" description="Helical" evidence="8">
    <location>
        <begin position="151"/>
        <end position="170"/>
    </location>
</feature>
<reference evidence="11 12" key="1">
    <citation type="submission" date="2016-11" db="EMBL/GenBank/DDBJ databases">
        <authorList>
            <person name="Jaros S."/>
            <person name="Januszkiewicz K."/>
            <person name="Wedrychowicz H."/>
        </authorList>
    </citation>
    <scope>NUCLEOTIDE SEQUENCE [LARGE SCALE GENOMIC DNA]</scope>
    <source>
        <strain evidence="11 12">ACAM 12</strain>
    </source>
</reference>
<dbReference type="InterPro" id="IPR017871">
    <property type="entry name" value="ABC_transporter-like_CS"/>
</dbReference>
<protein>
    <submittedName>
        <fullName evidence="11">Putative ATP-binding cassette transporter</fullName>
    </submittedName>
</protein>
<dbReference type="PROSITE" id="PS50929">
    <property type="entry name" value="ABC_TM1F"/>
    <property type="match status" value="1"/>
</dbReference>
<feature type="domain" description="ABC transporter" evidence="9">
    <location>
        <begin position="330"/>
        <end position="560"/>
    </location>
</feature>
<dbReference type="InterPro" id="IPR003593">
    <property type="entry name" value="AAA+_ATPase"/>
</dbReference>
<dbReference type="PROSITE" id="PS50893">
    <property type="entry name" value="ABC_TRANSPORTER_2"/>
    <property type="match status" value="1"/>
</dbReference>
<dbReference type="GO" id="GO:0015833">
    <property type="term" value="P:peptide transport"/>
    <property type="evidence" value="ECO:0007669"/>
    <property type="project" value="InterPro"/>
</dbReference>
<keyword evidence="2" id="KW-0813">Transport</keyword>
<keyword evidence="3 8" id="KW-0812">Transmembrane</keyword>
<dbReference type="SUPFAM" id="SSF90123">
    <property type="entry name" value="ABC transporter transmembrane region"/>
    <property type="match status" value="1"/>
</dbReference>
<dbReference type="PROSITE" id="PS00211">
    <property type="entry name" value="ABC_TRANSPORTER_1"/>
    <property type="match status" value="1"/>
</dbReference>
<dbReference type="SUPFAM" id="SSF52540">
    <property type="entry name" value="P-loop containing nucleoside triphosphate hydrolases"/>
    <property type="match status" value="1"/>
</dbReference>
<dbReference type="EMBL" id="LT670847">
    <property type="protein sequence ID" value="SHM37053.1"/>
    <property type="molecule type" value="Genomic_DNA"/>
</dbReference>
<dbReference type="STRING" id="29571.SAMN05878437_2624"/>
<evidence type="ECO:0000313" key="11">
    <source>
        <dbReference type="EMBL" id="SHM37053.1"/>
    </source>
</evidence>
<dbReference type="InterPro" id="IPR011527">
    <property type="entry name" value="ABC1_TM_dom"/>
</dbReference>
<dbReference type="GO" id="GO:0140359">
    <property type="term" value="F:ABC-type transporter activity"/>
    <property type="evidence" value="ECO:0007669"/>
    <property type="project" value="InterPro"/>
</dbReference>
<evidence type="ECO:0000256" key="6">
    <source>
        <dbReference type="ARBA" id="ARBA00022989"/>
    </source>
</evidence>
<evidence type="ECO:0000256" key="8">
    <source>
        <dbReference type="SAM" id="Phobius"/>
    </source>
</evidence>
<evidence type="ECO:0000259" key="9">
    <source>
        <dbReference type="PROSITE" id="PS50893"/>
    </source>
</evidence>
<keyword evidence="5 11" id="KW-0067">ATP-binding</keyword>
<evidence type="ECO:0000256" key="7">
    <source>
        <dbReference type="ARBA" id="ARBA00023136"/>
    </source>
</evidence>
<evidence type="ECO:0000313" key="12">
    <source>
        <dbReference type="Proteomes" id="UP000190911"/>
    </source>
</evidence>
<evidence type="ECO:0000256" key="4">
    <source>
        <dbReference type="ARBA" id="ARBA00022741"/>
    </source>
</evidence>
<keyword evidence="7 8" id="KW-0472">Membrane</keyword>
<organism evidence="11 12">
    <name type="scientific">Vreelandella subglaciescola</name>
    <dbReference type="NCBI Taxonomy" id="29571"/>
    <lineage>
        <taxon>Bacteria</taxon>
        <taxon>Pseudomonadati</taxon>
        <taxon>Pseudomonadota</taxon>
        <taxon>Gammaproteobacteria</taxon>
        <taxon>Oceanospirillales</taxon>
        <taxon>Halomonadaceae</taxon>
        <taxon>Vreelandella</taxon>
    </lineage>
</organism>
<keyword evidence="4" id="KW-0547">Nucleotide-binding</keyword>
<feature type="transmembrane region" description="Helical" evidence="8">
    <location>
        <begin position="12"/>
        <end position="37"/>
    </location>
</feature>
<dbReference type="InterPro" id="IPR003439">
    <property type="entry name" value="ABC_transporter-like_ATP-bd"/>
</dbReference>
<dbReference type="InterPro" id="IPR036640">
    <property type="entry name" value="ABC1_TM_sf"/>
</dbReference>
<dbReference type="GO" id="GO:0005524">
    <property type="term" value="F:ATP binding"/>
    <property type="evidence" value="ECO:0007669"/>
    <property type="project" value="UniProtKB-KW"/>
</dbReference>
<dbReference type="NCBIfam" id="NF007813">
    <property type="entry name" value="PRK10522.1"/>
    <property type="match status" value="1"/>
</dbReference>
<dbReference type="FunCoup" id="A0A1M7I912">
    <property type="interactions" value="87"/>
</dbReference>
<evidence type="ECO:0000256" key="3">
    <source>
        <dbReference type="ARBA" id="ARBA00022692"/>
    </source>
</evidence>
<evidence type="ECO:0000259" key="10">
    <source>
        <dbReference type="PROSITE" id="PS50929"/>
    </source>
</evidence>
<dbReference type="InterPro" id="IPR027417">
    <property type="entry name" value="P-loop_NTPase"/>
</dbReference>
<feature type="transmembrane region" description="Helical" evidence="8">
    <location>
        <begin position="57"/>
        <end position="81"/>
    </location>
</feature>
<dbReference type="InterPro" id="IPR050095">
    <property type="entry name" value="ECF_ABC_transporter_ATP-bd"/>
</dbReference>
<dbReference type="RefSeq" id="WP_079555092.1">
    <property type="nucleotide sequence ID" value="NZ_LT670847.1"/>
</dbReference>
<sequence>MKELFRIIWRDYRAAFIGVIALSLASAALGIGVIAFINQRLLTPLADPWQVLPKFLALIALLLGITLASQLALTTLGHRFVYQLRGRLIKRILDTDIDHLEQLGGPRLLASLATDVRYITVAFVRLPELVQGGVLTVGASAYLAWLSPPLLGVMVLWVAFTIAVGLRLVAQVYHQISRVRDIEDRLYESYQAVIDGSKELALNRDRAEWLYREQYSPNAKAYRHHITLSDTFHLSAINWFNIMMLGAIGVVFFLANGMGWASIQVATTFSLTLLFLRAPLIQAVGAFPTLLNARVAFEKLEALALADHTPKFSPVQAADRREAMAGWQTLALQAVSYRYPAQESGAGFAIGPLNVTLERGEVVFVIGGNGSGKSTLARLLTGLYYPDAGVLALDGKPLTGDDWAAYRRQVSAVYTDFYLFDQLMGPQGEAPDTPLVREWLCSLGMEEKLAFDGDRVTSVRLSQGQRKRLALLLAVAEQRDVLLLDEWAADQDPLFRRVFYHELLPRLRALGKTVVVISHDDHYFGAADRLLEMRHGKLYELEGQAREAASRDAVARLDAAARETDNA</sequence>
<dbReference type="Proteomes" id="UP000190911">
    <property type="component" value="Chromosome I"/>
</dbReference>
<gene>
    <name evidence="11" type="ORF">SAMN05878437_2624</name>
</gene>
<dbReference type="PANTHER" id="PTHR43553">
    <property type="entry name" value="HEAVY METAL TRANSPORTER"/>
    <property type="match status" value="1"/>
</dbReference>
<dbReference type="InParanoid" id="A0A1M7I912"/>
<dbReference type="FunFam" id="3.40.50.300:FF:001035">
    <property type="entry name" value="ABC transporter ATP-binding protein YojI"/>
    <property type="match status" value="1"/>
</dbReference>
<evidence type="ECO:0000256" key="5">
    <source>
        <dbReference type="ARBA" id="ARBA00022840"/>
    </source>
</evidence>
<keyword evidence="6 8" id="KW-1133">Transmembrane helix</keyword>
<evidence type="ECO:0000256" key="2">
    <source>
        <dbReference type="ARBA" id="ARBA00022448"/>
    </source>
</evidence>